<feature type="region of interest" description="Disordered" evidence="1">
    <location>
        <begin position="36"/>
        <end position="58"/>
    </location>
</feature>
<reference evidence="2 3" key="1">
    <citation type="journal article" date="2019" name="Commun. Biol.">
        <title>The bagworm genome reveals a unique fibroin gene that provides high tensile strength.</title>
        <authorList>
            <person name="Kono N."/>
            <person name="Nakamura H."/>
            <person name="Ohtoshi R."/>
            <person name="Tomita M."/>
            <person name="Numata K."/>
            <person name="Arakawa K."/>
        </authorList>
    </citation>
    <scope>NUCLEOTIDE SEQUENCE [LARGE SCALE GENOMIC DNA]</scope>
</reference>
<dbReference type="AlphaFoldDB" id="A0A4C1XB95"/>
<comment type="caution">
    <text evidence="2">The sequence shown here is derived from an EMBL/GenBank/DDBJ whole genome shotgun (WGS) entry which is preliminary data.</text>
</comment>
<protein>
    <submittedName>
        <fullName evidence="2">Uncharacterized protein</fullName>
    </submittedName>
</protein>
<evidence type="ECO:0000313" key="3">
    <source>
        <dbReference type="Proteomes" id="UP000299102"/>
    </source>
</evidence>
<gene>
    <name evidence="2" type="ORF">EVAR_45997_1</name>
</gene>
<organism evidence="2 3">
    <name type="scientific">Eumeta variegata</name>
    <name type="common">Bagworm moth</name>
    <name type="synonym">Eumeta japonica</name>
    <dbReference type="NCBI Taxonomy" id="151549"/>
    <lineage>
        <taxon>Eukaryota</taxon>
        <taxon>Metazoa</taxon>
        <taxon>Ecdysozoa</taxon>
        <taxon>Arthropoda</taxon>
        <taxon>Hexapoda</taxon>
        <taxon>Insecta</taxon>
        <taxon>Pterygota</taxon>
        <taxon>Neoptera</taxon>
        <taxon>Endopterygota</taxon>
        <taxon>Lepidoptera</taxon>
        <taxon>Glossata</taxon>
        <taxon>Ditrysia</taxon>
        <taxon>Tineoidea</taxon>
        <taxon>Psychidae</taxon>
        <taxon>Oiketicinae</taxon>
        <taxon>Eumeta</taxon>
    </lineage>
</organism>
<dbReference type="Proteomes" id="UP000299102">
    <property type="component" value="Unassembled WGS sequence"/>
</dbReference>
<evidence type="ECO:0000313" key="2">
    <source>
        <dbReference type="EMBL" id="GBP59629.1"/>
    </source>
</evidence>
<dbReference type="EMBL" id="BGZK01000766">
    <property type="protein sequence ID" value="GBP59629.1"/>
    <property type="molecule type" value="Genomic_DNA"/>
</dbReference>
<sequence length="103" mass="11431">MEQDFINGGVCSLRDPTAEIASAYPLYAGFCTRSRRPSDMKSLQTKRPPASVSCRPSEGRAPLVQTEIESVEAFNENYFMNVNSSRFVSPVTLARVFVKPPAR</sequence>
<proteinExistence type="predicted"/>
<accession>A0A4C1XB95</accession>
<name>A0A4C1XB95_EUMVA</name>
<evidence type="ECO:0000256" key="1">
    <source>
        <dbReference type="SAM" id="MobiDB-lite"/>
    </source>
</evidence>
<keyword evidence="3" id="KW-1185">Reference proteome</keyword>